<dbReference type="GO" id="GO:0005975">
    <property type="term" value="P:carbohydrate metabolic process"/>
    <property type="evidence" value="ECO:0007669"/>
    <property type="project" value="InterPro"/>
</dbReference>
<dbReference type="EMBL" id="SEWY01000001">
    <property type="protein sequence ID" value="TBH75362.1"/>
    <property type="molecule type" value="Genomic_DNA"/>
</dbReference>
<feature type="domain" description="Beta-lactamase-related" evidence="8">
    <location>
        <begin position="612"/>
        <end position="711"/>
    </location>
</feature>
<keyword evidence="4 6" id="KW-0378">Hydrolase</keyword>
<accession>A0A4Q9BGF9</accession>
<dbReference type="InterPro" id="IPR001764">
    <property type="entry name" value="Glyco_hydro_3_N"/>
</dbReference>
<dbReference type="PANTHER" id="PTHR30480">
    <property type="entry name" value="BETA-HEXOSAMINIDASE-RELATED"/>
    <property type="match status" value="1"/>
</dbReference>
<evidence type="ECO:0000256" key="2">
    <source>
        <dbReference type="ARBA" id="ARBA00005336"/>
    </source>
</evidence>
<organism evidence="11 12">
    <name type="scientific">Aquirufa antheringensis</name>
    <dbReference type="NCBI Taxonomy" id="2516559"/>
    <lineage>
        <taxon>Bacteria</taxon>
        <taxon>Pseudomonadati</taxon>
        <taxon>Bacteroidota</taxon>
        <taxon>Cytophagia</taxon>
        <taxon>Cytophagales</taxon>
        <taxon>Flectobacillaceae</taxon>
        <taxon>Aquirufa</taxon>
    </lineage>
</organism>
<gene>
    <name evidence="11" type="ORF">EWU20_01935</name>
</gene>
<dbReference type="Gene3D" id="3.40.710.10">
    <property type="entry name" value="DD-peptidase/beta-lactamase superfamily"/>
    <property type="match status" value="1"/>
</dbReference>
<dbReference type="PROSITE" id="PS00775">
    <property type="entry name" value="GLYCOSYL_HYDROL_F3"/>
    <property type="match status" value="1"/>
</dbReference>
<evidence type="ECO:0000256" key="3">
    <source>
        <dbReference type="ARBA" id="ARBA00012663"/>
    </source>
</evidence>
<dbReference type="Proteomes" id="UP000293583">
    <property type="component" value="Unassembled WGS sequence"/>
</dbReference>
<dbReference type="InterPro" id="IPR002772">
    <property type="entry name" value="Glyco_hydro_3_C"/>
</dbReference>
<dbReference type="InterPro" id="IPR012338">
    <property type="entry name" value="Beta-lactam/transpept-like"/>
</dbReference>
<feature type="signal peptide" evidence="7">
    <location>
        <begin position="1"/>
        <end position="25"/>
    </location>
</feature>
<feature type="domain" description="Beta-lactamase-related" evidence="8">
    <location>
        <begin position="803"/>
        <end position="1018"/>
    </location>
</feature>
<dbReference type="InterPro" id="IPR050226">
    <property type="entry name" value="NagZ_Beta-hexosaminidase"/>
</dbReference>
<evidence type="ECO:0000313" key="12">
    <source>
        <dbReference type="Proteomes" id="UP000293583"/>
    </source>
</evidence>
<dbReference type="AlphaFoldDB" id="A0A4Q9BGF9"/>
<comment type="similarity">
    <text evidence="2 6">Belongs to the glycosyl hydrolase 3 family.</text>
</comment>
<dbReference type="InterPro" id="IPR019800">
    <property type="entry name" value="Glyco_hydro_3_AS"/>
</dbReference>
<feature type="domain" description="Glycoside hydrolase family 3 C-terminal" evidence="10">
    <location>
        <begin position="400"/>
        <end position="569"/>
    </location>
</feature>
<dbReference type="Pfam" id="PF01915">
    <property type="entry name" value="Glyco_hydro_3_C"/>
    <property type="match status" value="1"/>
</dbReference>
<evidence type="ECO:0000256" key="1">
    <source>
        <dbReference type="ARBA" id="ARBA00001231"/>
    </source>
</evidence>
<dbReference type="GO" id="GO:0004563">
    <property type="term" value="F:beta-N-acetylhexosaminidase activity"/>
    <property type="evidence" value="ECO:0007669"/>
    <property type="project" value="UniProtKB-EC"/>
</dbReference>
<evidence type="ECO:0000256" key="5">
    <source>
        <dbReference type="ARBA" id="ARBA00023295"/>
    </source>
</evidence>
<dbReference type="Gene3D" id="3.40.50.1700">
    <property type="entry name" value="Glycoside hydrolase family 3 C-terminal domain"/>
    <property type="match status" value="1"/>
</dbReference>
<reference evidence="11 12" key="1">
    <citation type="submission" date="2019-02" db="EMBL/GenBank/DDBJ databases">
        <title>Genome of a new Bacteroidetes strain.</title>
        <authorList>
            <person name="Pitt A."/>
        </authorList>
    </citation>
    <scope>NUCLEOTIDE SEQUENCE [LARGE SCALE GENOMIC DNA]</scope>
    <source>
        <strain evidence="11 12">103A-SOEBACH</strain>
    </source>
</reference>
<dbReference type="EC" id="3.2.1.52" evidence="3"/>
<dbReference type="SUPFAM" id="SSF56601">
    <property type="entry name" value="beta-lactamase/transpeptidase-like"/>
    <property type="match status" value="1"/>
</dbReference>
<evidence type="ECO:0000313" key="11">
    <source>
        <dbReference type="EMBL" id="TBH75362.1"/>
    </source>
</evidence>
<protein>
    <recommendedName>
        <fullName evidence="3">beta-N-acetylhexosaminidase</fullName>
        <ecNumber evidence="3">3.2.1.52</ecNumber>
    </recommendedName>
</protein>
<evidence type="ECO:0000259" key="9">
    <source>
        <dbReference type="Pfam" id="PF00933"/>
    </source>
</evidence>
<name>A0A4Q9BGF9_9BACT</name>
<dbReference type="PANTHER" id="PTHR30480:SF13">
    <property type="entry name" value="BETA-HEXOSAMINIDASE"/>
    <property type="match status" value="1"/>
</dbReference>
<keyword evidence="5 6" id="KW-0326">Glycosidase</keyword>
<dbReference type="InterPro" id="IPR036962">
    <property type="entry name" value="Glyco_hydro_3_N_sf"/>
</dbReference>
<dbReference type="SUPFAM" id="SSF52279">
    <property type="entry name" value="Beta-D-glucan exohydrolase, C-terminal domain"/>
    <property type="match status" value="1"/>
</dbReference>
<keyword evidence="12" id="KW-1185">Reference proteome</keyword>
<dbReference type="Gene3D" id="3.20.20.300">
    <property type="entry name" value="Glycoside hydrolase, family 3, N-terminal domain"/>
    <property type="match status" value="1"/>
</dbReference>
<dbReference type="SUPFAM" id="SSF51445">
    <property type="entry name" value="(Trans)glycosidases"/>
    <property type="match status" value="1"/>
</dbReference>
<feature type="domain" description="Glycoside hydrolase family 3 N-terminal" evidence="9">
    <location>
        <begin position="46"/>
        <end position="361"/>
    </location>
</feature>
<dbReference type="InterPro" id="IPR001466">
    <property type="entry name" value="Beta-lactam-related"/>
</dbReference>
<comment type="catalytic activity">
    <reaction evidence="1">
        <text>Hydrolysis of terminal non-reducing N-acetyl-D-hexosamine residues in N-acetyl-beta-D-hexosaminides.</text>
        <dbReference type="EC" id="3.2.1.52"/>
    </reaction>
</comment>
<evidence type="ECO:0000256" key="6">
    <source>
        <dbReference type="RuleBase" id="RU361161"/>
    </source>
</evidence>
<proteinExistence type="inferred from homology"/>
<feature type="chain" id="PRO_5020222621" description="beta-N-acetylhexosaminidase" evidence="7">
    <location>
        <begin position="26"/>
        <end position="1043"/>
    </location>
</feature>
<sequence length="1043" mass="116042">MNVNLAMKKISTGLLLFLLSFQAFSQDLFPHTQQKWVDSVFNSLSVDEKIGQLLMPRGNVADTYDTTRLYSIVKDYHVGGFVLFKGHPVKQAILVNELQNRTKVPLFIGMDLEWGLAMRLDSTFRFPYQMTLGAMQGNTALIEKMGVQIGEQCRRMGVHINYAPVVDVNNNPLNPVINFRSFGENREDVTAKSLAYMRGLQKAGIITSAKHFPGHGDTGVDSHFDIPVLNHSRARLDSLELYPYRELISNGLQGVMVAHLNLPALDTTKSLASTLSKPIVTGLLRDELKFQGLVFTDAMDMKGATKMFPEGTANVKAILAGNDILETFVDVPAAFDAIKKALTDGEISQEDIDQRVKRILHAKAWAGLAHYEPIVVENLLKDLNPIKSEVLNRELAEKSITLIKNPGELVPIKALDKTRIATLAIGKPSYGAAFPTEFQKMANNYVEMPHFYVDETSADTTITRIENTLKNYDVVLMGIHSISIRPANNYSLKPAIKALVNRFATPKTVAIHFANVNTLTQFDSLKNAGALLTAYQDGITQQEAAAEIVFGAIPATGKLPVSLNASYKQGMGLTTTSLARLQYNLLPEAVGISSAYLHAKVDSMAKLAIAVKGAPGVVVLIAKEGKVIYHKAFGNQIYETTVPLKTSDIFDLASITKISTSVPALMKWQDEGKFSLKTTMGQLVPSFAKSNKSGLLYEDVLTHQARLKAWIPFWIDYIDSTDMIFHSKKFQAKYTQDDVKYKYIERFLSPASGEARLKKNITDQKAMWKEFVDITKDVTRWKPFTLSYAQSEEYPTQVAPTLWAHKTLKEQIMTAIKESPLREKKEYVYSDLSYYLLPAESPRMTGKPWTDFLADSFYKPLGASTLVYQAEKHFPLARIVPSEYDSLFRKTLIHGKVHDEGAALLDGISGHAGLFGNANDLAKLMQMYLQKGYYGGQQFIQESTIKQWTSYPFSAAENARRGVGFDKVDRNKAGISAAASASPESFGHSGFTGTYTWIDPTQDLVYVFLSNRVYPTRNNSKISDMNIRTGINEVIYQAIKKGN</sequence>
<dbReference type="Pfam" id="PF00933">
    <property type="entry name" value="Glyco_hydro_3"/>
    <property type="match status" value="1"/>
</dbReference>
<evidence type="ECO:0000259" key="10">
    <source>
        <dbReference type="Pfam" id="PF01915"/>
    </source>
</evidence>
<keyword evidence="7" id="KW-0732">Signal</keyword>
<comment type="caution">
    <text evidence="11">The sequence shown here is derived from an EMBL/GenBank/DDBJ whole genome shotgun (WGS) entry which is preliminary data.</text>
</comment>
<dbReference type="GO" id="GO:0009254">
    <property type="term" value="P:peptidoglycan turnover"/>
    <property type="evidence" value="ECO:0007669"/>
    <property type="project" value="TreeGrafter"/>
</dbReference>
<dbReference type="InterPro" id="IPR017853">
    <property type="entry name" value="GH"/>
</dbReference>
<evidence type="ECO:0000256" key="7">
    <source>
        <dbReference type="SAM" id="SignalP"/>
    </source>
</evidence>
<dbReference type="Pfam" id="PF00144">
    <property type="entry name" value="Beta-lactamase"/>
    <property type="match status" value="2"/>
</dbReference>
<evidence type="ECO:0000256" key="4">
    <source>
        <dbReference type="ARBA" id="ARBA00022801"/>
    </source>
</evidence>
<evidence type="ECO:0000259" key="8">
    <source>
        <dbReference type="Pfam" id="PF00144"/>
    </source>
</evidence>
<dbReference type="InterPro" id="IPR036881">
    <property type="entry name" value="Glyco_hydro_3_C_sf"/>
</dbReference>